<dbReference type="GO" id="GO:0016020">
    <property type="term" value="C:membrane"/>
    <property type="evidence" value="ECO:0007669"/>
    <property type="project" value="InterPro"/>
</dbReference>
<dbReference type="SMART" id="SM00304">
    <property type="entry name" value="HAMP"/>
    <property type="match status" value="1"/>
</dbReference>
<keyword evidence="8" id="KW-1185">Reference proteome</keyword>
<accession>A0A838XQJ9</accession>
<evidence type="ECO:0000259" key="6">
    <source>
        <dbReference type="PROSITE" id="PS50885"/>
    </source>
</evidence>
<dbReference type="CDD" id="cd06225">
    <property type="entry name" value="HAMP"/>
    <property type="match status" value="1"/>
</dbReference>
<dbReference type="PRINTS" id="PR00260">
    <property type="entry name" value="CHEMTRNSDUCR"/>
</dbReference>
<keyword evidence="4" id="KW-0812">Transmembrane</keyword>
<evidence type="ECO:0000256" key="4">
    <source>
        <dbReference type="SAM" id="Phobius"/>
    </source>
</evidence>
<protein>
    <submittedName>
        <fullName evidence="7">CHASE3 domain-containing protein</fullName>
    </submittedName>
</protein>
<feature type="transmembrane region" description="Helical" evidence="4">
    <location>
        <begin position="12"/>
        <end position="31"/>
    </location>
</feature>
<dbReference type="GO" id="GO:0004888">
    <property type="term" value="F:transmembrane signaling receptor activity"/>
    <property type="evidence" value="ECO:0007669"/>
    <property type="project" value="InterPro"/>
</dbReference>
<dbReference type="SUPFAM" id="SSF58104">
    <property type="entry name" value="Methyl-accepting chemotaxis protein (MCP) signaling domain"/>
    <property type="match status" value="1"/>
</dbReference>
<dbReference type="AlphaFoldDB" id="A0A838XQJ9"/>
<keyword evidence="1 3" id="KW-0807">Transducer</keyword>
<dbReference type="InterPro" id="IPR004090">
    <property type="entry name" value="Chemotax_Me-accpt_rcpt"/>
</dbReference>
<gene>
    <name evidence="7" type="ORF">H1W37_06700</name>
</gene>
<comment type="similarity">
    <text evidence="2">Belongs to the methyl-accepting chemotaxis (MCP) protein family.</text>
</comment>
<reference evidence="7 8" key="2">
    <citation type="submission" date="2020-08" db="EMBL/GenBank/DDBJ databases">
        <title>Stappia taiwanensis sp. nov., isolated from a coastal thermal spring.</title>
        <authorList>
            <person name="Kampfer P."/>
        </authorList>
    </citation>
    <scope>NUCLEOTIDE SEQUENCE [LARGE SCALE GENOMIC DNA]</scope>
    <source>
        <strain evidence="7 8">DSM 23284</strain>
    </source>
</reference>
<dbReference type="Pfam" id="PF00015">
    <property type="entry name" value="MCPsignal"/>
    <property type="match status" value="1"/>
</dbReference>
<dbReference type="PANTHER" id="PTHR32089:SF112">
    <property type="entry name" value="LYSOZYME-LIKE PROTEIN-RELATED"/>
    <property type="match status" value="1"/>
</dbReference>
<dbReference type="PANTHER" id="PTHR32089">
    <property type="entry name" value="METHYL-ACCEPTING CHEMOTAXIS PROTEIN MCPB"/>
    <property type="match status" value="1"/>
</dbReference>
<dbReference type="PROSITE" id="PS50885">
    <property type="entry name" value="HAMP"/>
    <property type="match status" value="1"/>
</dbReference>
<feature type="domain" description="Methyl-accepting transducer" evidence="5">
    <location>
        <begin position="305"/>
        <end position="527"/>
    </location>
</feature>
<dbReference type="InterPro" id="IPR004089">
    <property type="entry name" value="MCPsignal_dom"/>
</dbReference>
<sequence length="561" mass="60231">MFANMSVSRKGLIAFLGIALIGALTGLTTYYKTASTNAAVREAEVIVSLAREIDGLQTAVLDQALSVKTFLLTGDREWVRKTEASTAGIDEALSGLEQRLKAAVPEQAGRVADIREAWKGWLTGFANEQIRLMRDPNTVDLARAMELTSTGQSLLDTLFARQGDLRTQLQTREKALLEFEHAELSSTQMIAIGGGFLLVLMAIGFGVLNHRLVSQPLTRLAGVVRQLAEGNTEREVDLGARRDEIGQMGEALSVFRANLIRTRELEEETARDREETAARRHRDMQAVADQFESTVLSISEEMMTGLDTLNISAEDLAEIARVTSERALAVSAASEQTTGNVNTVASASEELSNSIAEIDTQVNGAAKAATDAAGEVERSSEAVNRLQQVVSKIGQVTGLITDIAEQTNLLALNATIEAARAGEAGRGFAVVASEVKALAEQTARATEEIDQQITEMKRAASDSIEATASVAEMVRMIEERASAMTEATEQQNAATNEIARSIAEAASGTQSVTGSIGEVSSSAIKTGEYSTDMRSSIADLHERSDRMRTAMKEFLATIRAA</sequence>
<dbReference type="PROSITE" id="PS50111">
    <property type="entry name" value="CHEMOTAXIS_TRANSDUC_2"/>
    <property type="match status" value="1"/>
</dbReference>
<reference evidence="7 8" key="1">
    <citation type="submission" date="2020-07" db="EMBL/GenBank/DDBJ databases">
        <authorList>
            <person name="Li M."/>
        </authorList>
    </citation>
    <scope>NUCLEOTIDE SEQUENCE [LARGE SCALE GENOMIC DNA]</scope>
    <source>
        <strain evidence="7 8">DSM 23284</strain>
    </source>
</reference>
<dbReference type="GO" id="GO:0007165">
    <property type="term" value="P:signal transduction"/>
    <property type="evidence" value="ECO:0007669"/>
    <property type="project" value="UniProtKB-KW"/>
</dbReference>
<keyword evidence="4" id="KW-1133">Transmembrane helix</keyword>
<dbReference type="Gene3D" id="1.10.287.950">
    <property type="entry name" value="Methyl-accepting chemotaxis protein"/>
    <property type="match status" value="1"/>
</dbReference>
<comment type="caution">
    <text evidence="7">The sequence shown here is derived from an EMBL/GenBank/DDBJ whole genome shotgun (WGS) entry which is preliminary data.</text>
</comment>
<dbReference type="GO" id="GO:0006935">
    <property type="term" value="P:chemotaxis"/>
    <property type="evidence" value="ECO:0007669"/>
    <property type="project" value="InterPro"/>
</dbReference>
<evidence type="ECO:0000256" key="3">
    <source>
        <dbReference type="PROSITE-ProRule" id="PRU00284"/>
    </source>
</evidence>
<dbReference type="Proteomes" id="UP000559404">
    <property type="component" value="Unassembled WGS sequence"/>
</dbReference>
<dbReference type="RefSeq" id="WP_181759508.1">
    <property type="nucleotide sequence ID" value="NZ_BMCR01000002.1"/>
</dbReference>
<dbReference type="InterPro" id="IPR007891">
    <property type="entry name" value="CHASE3"/>
</dbReference>
<evidence type="ECO:0000256" key="1">
    <source>
        <dbReference type="ARBA" id="ARBA00023224"/>
    </source>
</evidence>
<name>A0A838XQJ9_9HYPH</name>
<feature type="domain" description="HAMP" evidence="6">
    <location>
        <begin position="211"/>
        <end position="264"/>
    </location>
</feature>
<dbReference type="Pfam" id="PF05227">
    <property type="entry name" value="CHASE3"/>
    <property type="match status" value="1"/>
</dbReference>
<proteinExistence type="inferred from homology"/>
<dbReference type="EMBL" id="JACEON010000004">
    <property type="protein sequence ID" value="MBA4611331.1"/>
    <property type="molecule type" value="Genomic_DNA"/>
</dbReference>
<dbReference type="InterPro" id="IPR003660">
    <property type="entry name" value="HAMP_dom"/>
</dbReference>
<evidence type="ECO:0000256" key="2">
    <source>
        <dbReference type="ARBA" id="ARBA00029447"/>
    </source>
</evidence>
<keyword evidence="4" id="KW-0472">Membrane</keyword>
<organism evidence="7 8">
    <name type="scientific">Stappia taiwanensis</name>
    <dbReference type="NCBI Taxonomy" id="992267"/>
    <lineage>
        <taxon>Bacteria</taxon>
        <taxon>Pseudomonadati</taxon>
        <taxon>Pseudomonadota</taxon>
        <taxon>Alphaproteobacteria</taxon>
        <taxon>Hyphomicrobiales</taxon>
        <taxon>Stappiaceae</taxon>
        <taxon>Stappia</taxon>
    </lineage>
</organism>
<evidence type="ECO:0000313" key="7">
    <source>
        <dbReference type="EMBL" id="MBA4611331.1"/>
    </source>
</evidence>
<dbReference type="Gene3D" id="6.10.340.10">
    <property type="match status" value="1"/>
</dbReference>
<dbReference type="Pfam" id="PF00672">
    <property type="entry name" value="HAMP"/>
    <property type="match status" value="1"/>
</dbReference>
<evidence type="ECO:0000313" key="8">
    <source>
        <dbReference type="Proteomes" id="UP000559404"/>
    </source>
</evidence>
<evidence type="ECO:0000259" key="5">
    <source>
        <dbReference type="PROSITE" id="PS50111"/>
    </source>
</evidence>
<dbReference type="SMART" id="SM00283">
    <property type="entry name" value="MA"/>
    <property type="match status" value="1"/>
</dbReference>